<evidence type="ECO:0000313" key="1">
    <source>
        <dbReference type="EMBL" id="MEY6432166.1"/>
    </source>
</evidence>
<dbReference type="RefSeq" id="WP_369666549.1">
    <property type="nucleotide sequence ID" value="NZ_JBDKXB010000006.1"/>
</dbReference>
<name>A0ABV4BCL0_9GAMM</name>
<evidence type="ECO:0000313" key="2">
    <source>
        <dbReference type="Proteomes" id="UP001564408"/>
    </source>
</evidence>
<dbReference type="EMBL" id="JBDKXB010000006">
    <property type="protein sequence ID" value="MEY6432166.1"/>
    <property type="molecule type" value="Genomic_DNA"/>
</dbReference>
<keyword evidence="2" id="KW-1185">Reference proteome</keyword>
<dbReference type="Pfam" id="PF08798">
    <property type="entry name" value="CRISPR_assoc"/>
    <property type="match status" value="1"/>
</dbReference>
<dbReference type="InterPro" id="IPR010179">
    <property type="entry name" value="CRISPR-assoc_prot_Cse3"/>
</dbReference>
<accession>A0ABV4BCL0</accession>
<sequence>MSLFLLHCSPDPEALSIWATRHRLLSPDGENGYALHALLTAAFGERSPKPFRYLGARQGLLAYSDHPPALLHDNAALATPDVARALGLDTLAVRPFPTAWTTGQTLNFEVRVRPVLRAKDGRERDAFLHAIEAESSPEQPISREPIYAEWLRKQFAEQDAAQMLQVGMDAFRLSRVIRRAGVDEAGQRKVRTPSGPDAVFKGQLRVGDGQAFTRLLTRGIGRHRAFGFGMLLLKPARPC</sequence>
<protein>
    <submittedName>
        <fullName evidence="1">Type I-E CRISPR-associated protein Cas6/Cse3/CasE</fullName>
    </submittedName>
</protein>
<dbReference type="SMART" id="SM01101">
    <property type="entry name" value="CRISPR_assoc"/>
    <property type="match status" value="1"/>
</dbReference>
<reference evidence="1 2" key="1">
    <citation type="submission" date="2024-05" db="EMBL/GenBank/DDBJ databases">
        <title>Genome Sequence and Characterization of the New Strain Purple Sulfur Bacterium of Genus Thioalkalicoccus.</title>
        <authorList>
            <person name="Bryantseva I.A."/>
            <person name="Kyndt J.A."/>
            <person name="Imhoff J.F."/>
        </authorList>
    </citation>
    <scope>NUCLEOTIDE SEQUENCE [LARGE SCALE GENOMIC DNA]</scope>
    <source>
        <strain evidence="1 2">Um2</strain>
    </source>
</reference>
<proteinExistence type="predicted"/>
<dbReference type="SUPFAM" id="SSF117987">
    <property type="entry name" value="CRISPR-associated protein"/>
    <property type="match status" value="1"/>
</dbReference>
<organism evidence="1 2">
    <name type="scientific">Thioalkalicoccus limnaeus</name>
    <dbReference type="NCBI Taxonomy" id="120681"/>
    <lineage>
        <taxon>Bacteria</taxon>
        <taxon>Pseudomonadati</taxon>
        <taxon>Pseudomonadota</taxon>
        <taxon>Gammaproteobacteria</taxon>
        <taxon>Chromatiales</taxon>
        <taxon>Chromatiaceae</taxon>
        <taxon>Thioalkalicoccus</taxon>
    </lineage>
</organism>
<dbReference type="NCBIfam" id="TIGR01907">
    <property type="entry name" value="casE_Cse3"/>
    <property type="match status" value="1"/>
</dbReference>
<dbReference type="Gene3D" id="3.30.70.1210">
    <property type="entry name" value="Crispr-associated protein, domain 2"/>
    <property type="match status" value="1"/>
</dbReference>
<dbReference type="Proteomes" id="UP001564408">
    <property type="component" value="Unassembled WGS sequence"/>
</dbReference>
<gene>
    <name evidence="1" type="primary">cas6e</name>
    <name evidence="1" type="ORF">ABC977_07045</name>
</gene>
<comment type="caution">
    <text evidence="1">The sequence shown here is derived from an EMBL/GenBank/DDBJ whole genome shotgun (WGS) entry which is preliminary data.</text>
</comment>